<feature type="compositionally biased region" description="Polar residues" evidence="9">
    <location>
        <begin position="117"/>
        <end position="127"/>
    </location>
</feature>
<protein>
    <recommendedName>
        <fullName evidence="8">Mitochondrial import inner membrane translocase subunit</fullName>
    </recommendedName>
</protein>
<reference evidence="11" key="2">
    <citation type="submission" date="2015-02" db="UniProtKB">
        <authorList>
            <consortium name="EnsemblMetazoa"/>
        </authorList>
    </citation>
    <scope>IDENTIFICATION</scope>
</reference>
<dbReference type="InterPro" id="IPR050673">
    <property type="entry name" value="Mito_inner_translocase_sub"/>
</dbReference>
<proteinExistence type="inferred from homology"/>
<dbReference type="InterPro" id="IPR004217">
    <property type="entry name" value="Tim10-like"/>
</dbReference>
<sequence>MEDVALRNFRDFLTIYNQMTELCFSRCVDSLNYRQLSPDEVSCVDKCASKHVNINHRMMSIYMEVQPQIVSRRIEEMNQQNQLAVTPETGTTESIAITPNQEITSPTGEAIPIPEISGQSQTVSQPA</sequence>
<keyword evidence="1 8" id="KW-0813">Transport</keyword>
<dbReference type="HOGENOM" id="CLU_141397_2_0_1"/>
<comment type="subcellular location">
    <subcellularLocation>
        <location evidence="8">Mitochondrion inner membrane</location>
        <topology evidence="8">Peripheral membrane protein</topology>
        <orientation evidence="8">Intermembrane side</orientation>
    </subcellularLocation>
</comment>
<organism evidence="11 12">
    <name type="scientific">Strigamia maritima</name>
    <name type="common">European centipede</name>
    <name type="synonym">Geophilus maritimus</name>
    <dbReference type="NCBI Taxonomy" id="126957"/>
    <lineage>
        <taxon>Eukaryota</taxon>
        <taxon>Metazoa</taxon>
        <taxon>Ecdysozoa</taxon>
        <taxon>Arthropoda</taxon>
        <taxon>Myriapoda</taxon>
        <taxon>Chilopoda</taxon>
        <taxon>Pleurostigmophora</taxon>
        <taxon>Geophilomorpha</taxon>
        <taxon>Linotaeniidae</taxon>
        <taxon>Strigamia</taxon>
    </lineage>
</organism>
<comment type="function">
    <text evidence="8">Mitochondrial intermembrane chaperone that participates in the import and insertion of some multi-pass transmembrane proteins into the mitochondrial inner membrane. Also required for the transfer of beta-barrel precursors from the TOM complex to the sorting and assembly machinery (SAM complex) of the outer membrane. Acts as a chaperone-like protein that protects the hydrophobic precursors from aggregation and guide them through the mitochondrial intermembrane space.</text>
</comment>
<feature type="compositionally biased region" description="Polar residues" evidence="9">
    <location>
        <begin position="80"/>
        <end position="107"/>
    </location>
</feature>
<dbReference type="Pfam" id="PF02953">
    <property type="entry name" value="zf-Tim10_DDP"/>
    <property type="match status" value="1"/>
</dbReference>
<keyword evidence="8" id="KW-0143">Chaperone</keyword>
<evidence type="ECO:0000256" key="3">
    <source>
        <dbReference type="ARBA" id="ARBA00022833"/>
    </source>
</evidence>
<dbReference type="GO" id="GO:0015031">
    <property type="term" value="P:protein transport"/>
    <property type="evidence" value="ECO:0007669"/>
    <property type="project" value="UniProtKB-KW"/>
</dbReference>
<keyword evidence="4 8" id="KW-0653">Protein transport</keyword>
<comment type="subunit">
    <text evidence="8">Heterohexamer.</text>
</comment>
<comment type="similarity">
    <text evidence="8">Belongs to the small Tim family.</text>
</comment>
<keyword evidence="3" id="KW-0862">Zinc</keyword>
<evidence type="ECO:0000256" key="5">
    <source>
        <dbReference type="ARBA" id="ARBA00023010"/>
    </source>
</evidence>
<feature type="region of interest" description="Disordered" evidence="9">
    <location>
        <begin position="80"/>
        <end position="127"/>
    </location>
</feature>
<dbReference type="OMA" id="GNERGIC"/>
<evidence type="ECO:0000256" key="4">
    <source>
        <dbReference type="ARBA" id="ARBA00022927"/>
    </source>
</evidence>
<evidence type="ECO:0000256" key="2">
    <source>
        <dbReference type="ARBA" id="ARBA00022723"/>
    </source>
</evidence>
<evidence type="ECO:0000256" key="6">
    <source>
        <dbReference type="ARBA" id="ARBA00023128"/>
    </source>
</evidence>
<keyword evidence="5 8" id="KW-0811">Translocation</keyword>
<feature type="domain" description="Tim10-like" evidence="10">
    <location>
        <begin position="7"/>
        <end position="63"/>
    </location>
</feature>
<evidence type="ECO:0000256" key="7">
    <source>
        <dbReference type="ARBA" id="ARBA00023157"/>
    </source>
</evidence>
<evidence type="ECO:0000259" key="10">
    <source>
        <dbReference type="Pfam" id="PF02953"/>
    </source>
</evidence>
<keyword evidence="7 8" id="KW-1015">Disulfide bond</keyword>
<dbReference type="FunFam" id="1.10.287.810:FF:000013">
    <property type="entry name" value="Mitochondrial GE17372"/>
    <property type="match status" value="1"/>
</dbReference>
<name>T1JAV5_STRMM</name>
<evidence type="ECO:0000313" key="11">
    <source>
        <dbReference type="EnsemblMetazoa" id="SMAR010879-PA"/>
    </source>
</evidence>
<reference evidence="12" key="1">
    <citation type="submission" date="2011-05" db="EMBL/GenBank/DDBJ databases">
        <authorList>
            <person name="Richards S.R."/>
            <person name="Qu J."/>
            <person name="Jiang H."/>
            <person name="Jhangiani S.N."/>
            <person name="Agravi P."/>
            <person name="Goodspeed R."/>
            <person name="Gross S."/>
            <person name="Mandapat C."/>
            <person name="Jackson L."/>
            <person name="Mathew T."/>
            <person name="Pu L."/>
            <person name="Thornton R."/>
            <person name="Saada N."/>
            <person name="Wilczek-Boney K.B."/>
            <person name="Lee S."/>
            <person name="Kovar C."/>
            <person name="Wu Y."/>
            <person name="Scherer S.E."/>
            <person name="Worley K.C."/>
            <person name="Muzny D.M."/>
            <person name="Gibbs R."/>
        </authorList>
    </citation>
    <scope>NUCLEOTIDE SEQUENCE</scope>
    <source>
        <strain evidence="12">Brora</strain>
    </source>
</reference>
<dbReference type="EMBL" id="JH432004">
    <property type="status" value="NOT_ANNOTATED_CDS"/>
    <property type="molecule type" value="Genomic_DNA"/>
</dbReference>
<evidence type="ECO:0000313" key="12">
    <source>
        <dbReference type="Proteomes" id="UP000014500"/>
    </source>
</evidence>
<keyword evidence="8" id="KW-0472">Membrane</keyword>
<dbReference type="Gene3D" id="1.10.287.810">
    <property type="entry name" value="Mitochondrial import inner membrane translocase subunit tim13 like domains"/>
    <property type="match status" value="1"/>
</dbReference>
<accession>T1JAV5</accession>
<dbReference type="AlphaFoldDB" id="T1JAV5"/>
<dbReference type="InterPro" id="IPR035427">
    <property type="entry name" value="Tim10-like_dom_sf"/>
</dbReference>
<dbReference type="PhylomeDB" id="T1JAV5"/>
<evidence type="ECO:0000256" key="8">
    <source>
        <dbReference type="RuleBase" id="RU367043"/>
    </source>
</evidence>
<dbReference type="STRING" id="126957.T1JAV5"/>
<keyword evidence="8" id="KW-0999">Mitochondrion inner membrane</keyword>
<keyword evidence="2" id="KW-0479">Metal-binding</keyword>
<dbReference type="eggNOG" id="KOG3479">
    <property type="taxonomic scope" value="Eukaryota"/>
</dbReference>
<evidence type="ECO:0000256" key="1">
    <source>
        <dbReference type="ARBA" id="ARBA00022448"/>
    </source>
</evidence>
<dbReference type="EnsemblMetazoa" id="SMAR010879-RA">
    <property type="protein sequence ID" value="SMAR010879-PA"/>
    <property type="gene ID" value="SMAR010879"/>
</dbReference>
<dbReference type="PANTHER" id="PTHR13172">
    <property type="entry name" value="MITOCHONDRIAL IMPORT INNER MEMBRANE TRANSLOCASE SUBUNIT TIM9B"/>
    <property type="match status" value="1"/>
</dbReference>
<dbReference type="GO" id="GO:0046872">
    <property type="term" value="F:metal ion binding"/>
    <property type="evidence" value="ECO:0007669"/>
    <property type="project" value="UniProtKB-KW"/>
</dbReference>
<dbReference type="SUPFAM" id="SSF144122">
    <property type="entry name" value="Tim10-like"/>
    <property type="match status" value="1"/>
</dbReference>
<evidence type="ECO:0000256" key="9">
    <source>
        <dbReference type="SAM" id="MobiDB-lite"/>
    </source>
</evidence>
<dbReference type="GO" id="GO:0005743">
    <property type="term" value="C:mitochondrial inner membrane"/>
    <property type="evidence" value="ECO:0007669"/>
    <property type="project" value="UniProtKB-SubCell"/>
</dbReference>
<keyword evidence="12" id="KW-1185">Reference proteome</keyword>
<keyword evidence="6 8" id="KW-0496">Mitochondrion</keyword>
<dbReference type="Proteomes" id="UP000014500">
    <property type="component" value="Unassembled WGS sequence"/>
</dbReference>
<comment type="domain">
    <text evidence="8">The twin CX3C motif contains 4 conserved Cys residues that form 2 disulfide bonds in the mitochondrial intermembrane space.</text>
</comment>